<dbReference type="EMBL" id="SPLM01000072">
    <property type="protein sequence ID" value="TMW63772.1"/>
    <property type="molecule type" value="Genomic_DNA"/>
</dbReference>
<accession>A0A8K1CI08</accession>
<dbReference type="PANTHER" id="PTHR12121:SF36">
    <property type="entry name" value="ENDONUCLEASE_EXONUCLEASE_PHOSPHATASE DOMAIN-CONTAINING PROTEIN"/>
    <property type="match status" value="1"/>
</dbReference>
<dbReference type="InterPro" id="IPR050410">
    <property type="entry name" value="CCR4/nocturin_mRNA_transcr"/>
</dbReference>
<evidence type="ECO:0000313" key="3">
    <source>
        <dbReference type="Proteomes" id="UP000794436"/>
    </source>
</evidence>
<dbReference type="OrthoDB" id="276515at2759"/>
<protein>
    <recommendedName>
        <fullName evidence="1">Endonuclease/exonuclease/phosphatase domain-containing protein</fullName>
    </recommendedName>
</protein>
<evidence type="ECO:0000259" key="1">
    <source>
        <dbReference type="Pfam" id="PF03372"/>
    </source>
</evidence>
<dbReference type="SUPFAM" id="SSF56219">
    <property type="entry name" value="DNase I-like"/>
    <property type="match status" value="1"/>
</dbReference>
<dbReference type="Pfam" id="PF03372">
    <property type="entry name" value="Exo_endo_phos"/>
    <property type="match status" value="1"/>
</dbReference>
<dbReference type="PANTHER" id="PTHR12121">
    <property type="entry name" value="CARBON CATABOLITE REPRESSOR PROTEIN 4"/>
    <property type="match status" value="1"/>
</dbReference>
<name>A0A8K1CI08_PYTOL</name>
<comment type="caution">
    <text evidence="2">The sequence shown here is derived from an EMBL/GenBank/DDBJ whole genome shotgun (WGS) entry which is preliminary data.</text>
</comment>
<proteinExistence type="predicted"/>
<gene>
    <name evidence="2" type="ORF">Poli38472_002713</name>
</gene>
<dbReference type="InterPro" id="IPR005135">
    <property type="entry name" value="Endo/exonuclease/phosphatase"/>
</dbReference>
<dbReference type="Proteomes" id="UP000794436">
    <property type="component" value="Unassembled WGS sequence"/>
</dbReference>
<dbReference type="GO" id="GO:0000175">
    <property type="term" value="F:3'-5'-RNA exonuclease activity"/>
    <property type="evidence" value="ECO:0007669"/>
    <property type="project" value="TreeGrafter"/>
</dbReference>
<evidence type="ECO:0000313" key="2">
    <source>
        <dbReference type="EMBL" id="TMW63772.1"/>
    </source>
</evidence>
<reference evidence="2" key="1">
    <citation type="submission" date="2019-03" db="EMBL/GenBank/DDBJ databases">
        <title>Long read genome sequence of the mycoparasitic Pythium oligandrum ATCC 38472 isolated from sugarbeet rhizosphere.</title>
        <authorList>
            <person name="Gaulin E."/>
        </authorList>
    </citation>
    <scope>NUCLEOTIDE SEQUENCE</scope>
    <source>
        <strain evidence="2">ATCC 38472_TT</strain>
    </source>
</reference>
<keyword evidence="3" id="KW-1185">Reference proteome</keyword>
<sequence length="288" mass="32774">MTFNLRDSDDEEKENLWADRHDHVAEIINRYRPVVLGAQEGVLDQLDDLHDVVMPQYEHFGDARETGSEYVQVFFDTNVVEFLNGSTFRLSETPNEAESIGWDAASIRIATWCQFRLRATQQEFFFVNTQLDNKGKTARLNGAKVIWGEMKNLIPNTDKTPLFLTGDLNDMRPSDVYQFLTTDPAGPLFHDAWSVAEHAIGSVSNSYHHWLGPAYDKTKHIDWIDPLMDHPDIPGANHIDFILSRPRLPVIMTEVITEALNGQYPSDHYPIVAEYLFPSASKLPSPSN</sequence>
<feature type="domain" description="Endonuclease/exonuclease/phosphatase" evidence="1">
    <location>
        <begin position="1"/>
        <end position="268"/>
    </location>
</feature>
<dbReference type="Gene3D" id="3.60.10.10">
    <property type="entry name" value="Endonuclease/exonuclease/phosphatase"/>
    <property type="match status" value="2"/>
</dbReference>
<organism evidence="2 3">
    <name type="scientific">Pythium oligandrum</name>
    <name type="common">Mycoparasitic fungus</name>
    <dbReference type="NCBI Taxonomy" id="41045"/>
    <lineage>
        <taxon>Eukaryota</taxon>
        <taxon>Sar</taxon>
        <taxon>Stramenopiles</taxon>
        <taxon>Oomycota</taxon>
        <taxon>Peronosporomycetes</taxon>
        <taxon>Pythiales</taxon>
        <taxon>Pythiaceae</taxon>
        <taxon>Pythium</taxon>
    </lineage>
</organism>
<dbReference type="CDD" id="cd09083">
    <property type="entry name" value="EEP-1"/>
    <property type="match status" value="1"/>
</dbReference>
<dbReference type="InterPro" id="IPR036691">
    <property type="entry name" value="Endo/exonu/phosph_ase_sf"/>
</dbReference>
<dbReference type="AlphaFoldDB" id="A0A8K1CI08"/>